<dbReference type="EC" id="3.2.1.39" evidence="4"/>
<evidence type="ECO:0000256" key="7">
    <source>
        <dbReference type="ARBA" id="ARBA00023136"/>
    </source>
</evidence>
<evidence type="ECO:0000256" key="3">
    <source>
        <dbReference type="ARBA" id="ARBA00008773"/>
    </source>
</evidence>
<evidence type="ECO:0000256" key="5">
    <source>
        <dbReference type="ARBA" id="ARBA00022475"/>
    </source>
</evidence>
<evidence type="ECO:0000256" key="15">
    <source>
        <dbReference type="SAM" id="SignalP"/>
    </source>
</evidence>
<feature type="signal peptide" evidence="15">
    <location>
        <begin position="1"/>
        <end position="22"/>
    </location>
</feature>
<dbReference type="Proteomes" id="UP000001861">
    <property type="component" value="Unassembled WGS sequence"/>
</dbReference>
<dbReference type="AlphaFoldDB" id="A8NUV7"/>
<evidence type="ECO:0000256" key="12">
    <source>
        <dbReference type="ARBA" id="ARBA00037649"/>
    </source>
</evidence>
<keyword evidence="17" id="KW-1185">Reference proteome</keyword>
<dbReference type="PANTHER" id="PTHR16631:SF17">
    <property type="entry name" value="GLUCAN ENDO-1,3-BETA-GLUCOSIDASE BTGC"/>
    <property type="match status" value="1"/>
</dbReference>
<dbReference type="InterPro" id="IPR050732">
    <property type="entry name" value="Beta-glucan_modifiers"/>
</dbReference>
<dbReference type="GO" id="GO:0005576">
    <property type="term" value="C:extracellular region"/>
    <property type="evidence" value="ECO:0007669"/>
    <property type="project" value="TreeGrafter"/>
</dbReference>
<evidence type="ECO:0000313" key="16">
    <source>
        <dbReference type="EMBL" id="EAU85252.2"/>
    </source>
</evidence>
<evidence type="ECO:0000256" key="2">
    <source>
        <dbReference type="ARBA" id="ARBA00004401"/>
    </source>
</evidence>
<comment type="caution">
    <text evidence="16">The sequence shown here is derived from an EMBL/GenBank/DDBJ whole genome shotgun (WGS) entry which is preliminary data.</text>
</comment>
<keyword evidence="9" id="KW-0119">Carbohydrate metabolism</keyword>
<keyword evidence="5" id="KW-1003">Cell membrane</keyword>
<evidence type="ECO:0000313" key="17">
    <source>
        <dbReference type="Proteomes" id="UP000001861"/>
    </source>
</evidence>
<keyword evidence="11" id="KW-0624">Polysaccharide degradation</keyword>
<evidence type="ECO:0000256" key="11">
    <source>
        <dbReference type="ARBA" id="ARBA00023326"/>
    </source>
</evidence>
<dbReference type="GO" id="GO:0042973">
    <property type="term" value="F:glucan endo-1,3-beta-D-glucosidase activity"/>
    <property type="evidence" value="ECO:0007669"/>
    <property type="project" value="UniProtKB-EC"/>
</dbReference>
<dbReference type="OrthoDB" id="77201at2759"/>
<dbReference type="GO" id="GO:0005886">
    <property type="term" value="C:plasma membrane"/>
    <property type="evidence" value="ECO:0007669"/>
    <property type="project" value="UniProtKB-SubCell"/>
</dbReference>
<sequence>MPSLLSKFLALSLAIGVSLVSASPAASNTSALVTRQANAPPNCFPALGFKMPSSVPSSLNNWWCDYSTEYAFVGVSYEITHCQSLDQLRREFTDVRNRFKGRYIRLYGFCDQPGYYNNVIEAAWSAGVGVHALIWFGFDGTDIYKSRREALFSVLQSNPKAKFVTRVVQFGSEPLFDWAISARGLAQEVRDAKSRLANLKIPVTVSEMAYGYQARENDGSKEVLQAVDFIDAHMLPFFSHKASTAKASWPIVMEDLNWFFNNGLGKKIYLSQPNSPNAVANIQNEQVGVQLVGGHRDDRLADPIFQDYYDLLDSHCVDFKNMKGGGVGWFAHIYSDNQEPGYGIYGYNGQLKIRFQPKTSC</sequence>
<dbReference type="PANTHER" id="PTHR16631">
    <property type="entry name" value="GLUCAN 1,3-BETA-GLUCOSIDASE"/>
    <property type="match status" value="1"/>
</dbReference>
<dbReference type="KEGG" id="cci:CC1G_10038"/>
<dbReference type="eggNOG" id="ENOG502RF47">
    <property type="taxonomic scope" value="Eukaryota"/>
</dbReference>
<gene>
    <name evidence="16" type="ORF">CC1G_10038</name>
</gene>
<evidence type="ECO:0000256" key="8">
    <source>
        <dbReference type="ARBA" id="ARBA00023180"/>
    </source>
</evidence>
<comment type="similarity">
    <text evidence="3">Belongs to the glycosyl hydrolase 17 family.</text>
</comment>
<comment type="subcellular location">
    <subcellularLocation>
        <location evidence="2">Cell membrane</location>
        <topology evidence="2">Single-pass type II membrane protein</topology>
    </subcellularLocation>
</comment>
<evidence type="ECO:0000256" key="9">
    <source>
        <dbReference type="ARBA" id="ARBA00023277"/>
    </source>
</evidence>
<evidence type="ECO:0000256" key="14">
    <source>
        <dbReference type="ARBA" id="ARBA00043078"/>
    </source>
</evidence>
<dbReference type="VEuPathDB" id="FungiDB:CC1G_10038"/>
<keyword evidence="10" id="KW-0961">Cell wall biogenesis/degradation</keyword>
<dbReference type="RefSeq" id="XP_001836544.2">
    <property type="nucleotide sequence ID" value="XM_001836492.2"/>
</dbReference>
<dbReference type="GO" id="GO:0009986">
    <property type="term" value="C:cell surface"/>
    <property type="evidence" value="ECO:0007669"/>
    <property type="project" value="TreeGrafter"/>
</dbReference>
<dbReference type="GO" id="GO:0071555">
    <property type="term" value="P:cell wall organization"/>
    <property type="evidence" value="ECO:0007669"/>
    <property type="project" value="UniProtKB-KW"/>
</dbReference>
<reference evidence="16 17" key="1">
    <citation type="journal article" date="2010" name="Proc. Natl. Acad. Sci. U.S.A.">
        <title>Insights into evolution of multicellular fungi from the assembled chromosomes of the mushroom Coprinopsis cinerea (Coprinus cinereus).</title>
        <authorList>
            <person name="Stajich J.E."/>
            <person name="Wilke S.K."/>
            <person name="Ahren D."/>
            <person name="Au C.H."/>
            <person name="Birren B.W."/>
            <person name="Borodovsky M."/>
            <person name="Burns C."/>
            <person name="Canback B."/>
            <person name="Casselton L.A."/>
            <person name="Cheng C.K."/>
            <person name="Deng J."/>
            <person name="Dietrich F.S."/>
            <person name="Fargo D.C."/>
            <person name="Farman M.L."/>
            <person name="Gathman A.C."/>
            <person name="Goldberg J."/>
            <person name="Guigo R."/>
            <person name="Hoegger P.J."/>
            <person name="Hooker J.B."/>
            <person name="Huggins A."/>
            <person name="James T.Y."/>
            <person name="Kamada T."/>
            <person name="Kilaru S."/>
            <person name="Kodira C."/>
            <person name="Kues U."/>
            <person name="Kupfer D."/>
            <person name="Kwan H.S."/>
            <person name="Lomsadze A."/>
            <person name="Li W."/>
            <person name="Lilly W.W."/>
            <person name="Ma L.J."/>
            <person name="Mackey A.J."/>
            <person name="Manning G."/>
            <person name="Martin F."/>
            <person name="Muraguchi H."/>
            <person name="Natvig D.O."/>
            <person name="Palmerini H."/>
            <person name="Ramesh M.A."/>
            <person name="Rehmeyer C.J."/>
            <person name="Roe B.A."/>
            <person name="Shenoy N."/>
            <person name="Stanke M."/>
            <person name="Ter-Hovhannisyan V."/>
            <person name="Tunlid A."/>
            <person name="Velagapudi R."/>
            <person name="Vision T.J."/>
            <person name="Zeng Q."/>
            <person name="Zolan M.E."/>
            <person name="Pukkila P.J."/>
        </authorList>
    </citation>
    <scope>NUCLEOTIDE SEQUENCE [LARGE SCALE GENOMIC DNA]</scope>
    <source>
        <strain evidence="17">Okayama-7 / 130 / ATCC MYA-4618 / FGSC 9003</strain>
    </source>
</reference>
<dbReference type="HOGENOM" id="CLU_052206_0_0_1"/>
<comment type="function">
    <text evidence="12">Glucanases play a role in cell expansion during growth, in cell-cell fusion during mating, and in spore release during sporulation. This enzyme may be involved in beta-glucan degradation. Active on laminarin and lichenan.</text>
</comment>
<dbReference type="InParanoid" id="A8NUV7"/>
<dbReference type="GeneID" id="6013090"/>
<proteinExistence type="inferred from homology"/>
<comment type="catalytic activity">
    <reaction evidence="1">
        <text>Hydrolysis of (1-&gt;3)-beta-D-glucosidic linkages in (1-&gt;3)-beta-D-glucans.</text>
        <dbReference type="EC" id="3.2.1.39"/>
    </reaction>
</comment>
<dbReference type="InterPro" id="IPR017853">
    <property type="entry name" value="GH"/>
</dbReference>
<dbReference type="SUPFAM" id="SSF51445">
    <property type="entry name" value="(Trans)glycosidases"/>
    <property type="match status" value="1"/>
</dbReference>
<feature type="chain" id="PRO_5002727414" description="glucan endo-1,3-beta-D-glucosidase" evidence="15">
    <location>
        <begin position="23"/>
        <end position="361"/>
    </location>
</feature>
<accession>A8NUV7</accession>
<evidence type="ECO:0000256" key="13">
    <source>
        <dbReference type="ARBA" id="ARBA00042373"/>
    </source>
</evidence>
<evidence type="ECO:0000256" key="10">
    <source>
        <dbReference type="ARBA" id="ARBA00023316"/>
    </source>
</evidence>
<evidence type="ECO:0000256" key="6">
    <source>
        <dbReference type="ARBA" id="ARBA00022801"/>
    </source>
</evidence>
<keyword evidence="6" id="KW-0378">Hydrolase</keyword>
<keyword evidence="15" id="KW-0732">Signal</keyword>
<dbReference type="OMA" id="INAAWHA"/>
<evidence type="ECO:0000256" key="4">
    <source>
        <dbReference type="ARBA" id="ARBA00012780"/>
    </source>
</evidence>
<organism evidence="16 17">
    <name type="scientific">Coprinopsis cinerea (strain Okayama-7 / 130 / ATCC MYA-4618 / FGSC 9003)</name>
    <name type="common">Inky cap fungus</name>
    <name type="synonym">Hormographiella aspergillata</name>
    <dbReference type="NCBI Taxonomy" id="240176"/>
    <lineage>
        <taxon>Eukaryota</taxon>
        <taxon>Fungi</taxon>
        <taxon>Dikarya</taxon>
        <taxon>Basidiomycota</taxon>
        <taxon>Agaricomycotina</taxon>
        <taxon>Agaricomycetes</taxon>
        <taxon>Agaricomycetidae</taxon>
        <taxon>Agaricales</taxon>
        <taxon>Agaricineae</taxon>
        <taxon>Psathyrellaceae</taxon>
        <taxon>Coprinopsis</taxon>
    </lineage>
</organism>
<dbReference type="GO" id="GO:0009277">
    <property type="term" value="C:fungal-type cell wall"/>
    <property type="evidence" value="ECO:0007669"/>
    <property type="project" value="TreeGrafter"/>
</dbReference>
<protein>
    <recommendedName>
        <fullName evidence="4">glucan endo-1,3-beta-D-glucosidase</fullName>
        <ecNumber evidence="4">3.2.1.39</ecNumber>
    </recommendedName>
    <alternativeName>
        <fullName evidence="14">Endo-1,3-beta-glucanase btgC</fullName>
    </alternativeName>
    <alternativeName>
        <fullName evidence="13">Laminarinase btgC</fullName>
    </alternativeName>
</protein>
<dbReference type="GO" id="GO:0000272">
    <property type="term" value="P:polysaccharide catabolic process"/>
    <property type="evidence" value="ECO:0007669"/>
    <property type="project" value="UniProtKB-KW"/>
</dbReference>
<keyword evidence="8" id="KW-0325">Glycoprotein</keyword>
<dbReference type="EMBL" id="AACS02000004">
    <property type="protein sequence ID" value="EAU85252.2"/>
    <property type="molecule type" value="Genomic_DNA"/>
</dbReference>
<keyword evidence="7" id="KW-0472">Membrane</keyword>
<evidence type="ECO:0000256" key="1">
    <source>
        <dbReference type="ARBA" id="ARBA00000382"/>
    </source>
</evidence>
<name>A8NUV7_COPC7</name>